<accession>A0A0P6VLW4</accession>
<evidence type="ECO:0000313" key="1">
    <source>
        <dbReference type="EMBL" id="KPL53598.1"/>
    </source>
</evidence>
<reference evidence="1 2" key="2">
    <citation type="submission" date="2015-10" db="EMBL/GenBank/DDBJ databases">
        <title>Draft Genome Sequence of Prosthecomicrobium hirschii ATCC 27832.</title>
        <authorList>
            <person name="Daniel J."/>
            <person name="Givan S.A."/>
            <person name="Brun Y.V."/>
            <person name="Brown P.J."/>
        </authorList>
    </citation>
    <scope>NUCLEOTIDE SEQUENCE [LARGE SCALE GENOMIC DNA]</scope>
    <source>
        <strain evidence="1 2">16</strain>
    </source>
</reference>
<comment type="caution">
    <text evidence="1">The sequence shown here is derived from an EMBL/GenBank/DDBJ whole genome shotgun (WGS) entry which is preliminary data.</text>
</comment>
<sequence>MSDHSPSTGDDTLPPVLSTARMIEAVDRLIEVISAENQALAGGLPVAAAAEIPLKLTLTADLGRAMRHMSGTGQLRAERHSPERALLMERAQRLEAVVAENMARLDGAIRATRHRVDAVMAALRDHVARDRVYGKDARSTALRTGSAVGRGFTI</sequence>
<name>A0A0P6VLW4_9HYPH</name>
<gene>
    <name evidence="1" type="ORF">ABB55_16400</name>
</gene>
<dbReference type="RefSeq" id="WP_054359762.1">
    <property type="nucleotide sequence ID" value="NZ_LJYW01000001.1"/>
</dbReference>
<dbReference type="Proteomes" id="UP000048984">
    <property type="component" value="Unassembled WGS sequence"/>
</dbReference>
<protein>
    <recommendedName>
        <fullName evidence="3">Flagellar basal-body protein FlbY</fullName>
    </recommendedName>
</protein>
<keyword evidence="2" id="KW-1185">Reference proteome</keyword>
<dbReference type="AlphaFoldDB" id="A0A0P6VLW4"/>
<evidence type="ECO:0008006" key="3">
    <source>
        <dbReference type="Google" id="ProtNLM"/>
    </source>
</evidence>
<organism evidence="1 2">
    <name type="scientific">Prosthecodimorpha hirschii</name>
    <dbReference type="NCBI Taxonomy" id="665126"/>
    <lineage>
        <taxon>Bacteria</taxon>
        <taxon>Pseudomonadati</taxon>
        <taxon>Pseudomonadota</taxon>
        <taxon>Alphaproteobacteria</taxon>
        <taxon>Hyphomicrobiales</taxon>
        <taxon>Ancalomicrobiaceae</taxon>
        <taxon>Prosthecodimorpha</taxon>
    </lineage>
</organism>
<dbReference type="EMBL" id="LJYW01000001">
    <property type="protein sequence ID" value="KPL53598.1"/>
    <property type="molecule type" value="Genomic_DNA"/>
</dbReference>
<proteinExistence type="predicted"/>
<reference evidence="1 2" key="1">
    <citation type="submission" date="2015-09" db="EMBL/GenBank/DDBJ databases">
        <authorList>
            <person name="Jackson K.R."/>
            <person name="Lunt B.L."/>
            <person name="Fisher J.N.B."/>
            <person name="Gardner A.V."/>
            <person name="Bailey M.E."/>
            <person name="Deus L.M."/>
            <person name="Earl A.S."/>
            <person name="Gibby P.D."/>
            <person name="Hartmann K.A."/>
            <person name="Liu J.E."/>
            <person name="Manci A.M."/>
            <person name="Nielsen D.A."/>
            <person name="Solomon M.B."/>
            <person name="Breakwell D.P."/>
            <person name="Burnett S.H."/>
            <person name="Grose J.H."/>
        </authorList>
    </citation>
    <scope>NUCLEOTIDE SEQUENCE [LARGE SCALE GENOMIC DNA]</scope>
    <source>
        <strain evidence="1 2">16</strain>
    </source>
</reference>
<evidence type="ECO:0000313" key="2">
    <source>
        <dbReference type="Proteomes" id="UP000048984"/>
    </source>
</evidence>
<dbReference type="STRING" id="665126.ABB55_16400"/>